<keyword evidence="3" id="KW-1185">Reference proteome</keyword>
<feature type="transmembrane region" description="Helical" evidence="1">
    <location>
        <begin position="6"/>
        <end position="27"/>
    </location>
</feature>
<name>A0A1W2GN05_REIFA</name>
<dbReference type="RefSeq" id="WP_084374230.1">
    <property type="nucleotide sequence ID" value="NZ_FWYF01000004.1"/>
</dbReference>
<gene>
    <name evidence="2" type="ORF">SAMN04488029_3606</name>
</gene>
<evidence type="ECO:0000313" key="3">
    <source>
        <dbReference type="Proteomes" id="UP000192472"/>
    </source>
</evidence>
<keyword evidence="1" id="KW-1133">Transmembrane helix</keyword>
<reference evidence="2 3" key="1">
    <citation type="submission" date="2017-04" db="EMBL/GenBank/DDBJ databases">
        <authorList>
            <person name="Afonso C.L."/>
            <person name="Miller P.J."/>
            <person name="Scott M.A."/>
            <person name="Spackman E."/>
            <person name="Goraichik I."/>
            <person name="Dimitrov K.M."/>
            <person name="Suarez D.L."/>
            <person name="Swayne D.E."/>
        </authorList>
    </citation>
    <scope>NUCLEOTIDE SEQUENCE [LARGE SCALE GENOMIC DNA]</scope>
    <source>
        <strain evidence="2 3">DSM 26133</strain>
    </source>
</reference>
<feature type="transmembrane region" description="Helical" evidence="1">
    <location>
        <begin position="166"/>
        <end position="187"/>
    </location>
</feature>
<dbReference type="Proteomes" id="UP000192472">
    <property type="component" value="Unassembled WGS sequence"/>
</dbReference>
<dbReference type="STRING" id="692418.SAMN04488029_3606"/>
<dbReference type="EMBL" id="FWYF01000004">
    <property type="protein sequence ID" value="SMD38045.1"/>
    <property type="molecule type" value="Genomic_DNA"/>
</dbReference>
<evidence type="ECO:0000256" key="1">
    <source>
        <dbReference type="SAM" id="Phobius"/>
    </source>
</evidence>
<accession>A0A1W2GN05</accession>
<feature type="transmembrane region" description="Helical" evidence="1">
    <location>
        <begin position="70"/>
        <end position="89"/>
    </location>
</feature>
<feature type="transmembrane region" description="Helical" evidence="1">
    <location>
        <begin position="101"/>
        <end position="123"/>
    </location>
</feature>
<proteinExistence type="predicted"/>
<keyword evidence="1" id="KW-0812">Transmembrane</keyword>
<sequence>MSELPSYVSGVFLTTVAATFGFLYYGIKLAQKNKTSNQAVVASTFLMVWLFIIALLALNDFFLAFDAMPPRLIFVLLPPIIGILVILFNSRSRSFLMRVPITTLTYLHIVRVPIEIVLWWLAGSQLLPYLLTFEGINYDILSGITAPFVAIFMVGLRSKSRIGAILWNFIALGLLINIVGHAILAAPTPFQVFAKDQPNVAVFYFPFIWLPGFVVPAVLFSHLVSLMKLFANDSELK</sequence>
<dbReference type="OrthoDB" id="675847at2"/>
<organism evidence="2 3">
    <name type="scientific">Reichenbachiella faecimaris</name>
    <dbReference type="NCBI Taxonomy" id="692418"/>
    <lineage>
        <taxon>Bacteria</taxon>
        <taxon>Pseudomonadati</taxon>
        <taxon>Bacteroidota</taxon>
        <taxon>Cytophagia</taxon>
        <taxon>Cytophagales</taxon>
        <taxon>Reichenbachiellaceae</taxon>
        <taxon>Reichenbachiella</taxon>
    </lineage>
</organism>
<keyword evidence="1" id="KW-0472">Membrane</keyword>
<feature type="transmembrane region" description="Helical" evidence="1">
    <location>
        <begin position="135"/>
        <end position="154"/>
    </location>
</feature>
<dbReference type="AlphaFoldDB" id="A0A1W2GN05"/>
<feature type="transmembrane region" description="Helical" evidence="1">
    <location>
        <begin position="39"/>
        <end position="58"/>
    </location>
</feature>
<evidence type="ECO:0000313" key="2">
    <source>
        <dbReference type="EMBL" id="SMD38045.1"/>
    </source>
</evidence>
<feature type="transmembrane region" description="Helical" evidence="1">
    <location>
        <begin position="207"/>
        <end position="231"/>
    </location>
</feature>
<protein>
    <submittedName>
        <fullName evidence="2">Uncharacterized protein</fullName>
    </submittedName>
</protein>